<evidence type="ECO:0000313" key="3">
    <source>
        <dbReference type="Proteomes" id="UP000026960"/>
    </source>
</evidence>
<organism evidence="2">
    <name type="scientific">Oryza barthii</name>
    <dbReference type="NCBI Taxonomy" id="65489"/>
    <lineage>
        <taxon>Eukaryota</taxon>
        <taxon>Viridiplantae</taxon>
        <taxon>Streptophyta</taxon>
        <taxon>Embryophyta</taxon>
        <taxon>Tracheophyta</taxon>
        <taxon>Spermatophyta</taxon>
        <taxon>Magnoliopsida</taxon>
        <taxon>Liliopsida</taxon>
        <taxon>Poales</taxon>
        <taxon>Poaceae</taxon>
        <taxon>BOP clade</taxon>
        <taxon>Oryzoideae</taxon>
        <taxon>Oryzeae</taxon>
        <taxon>Oryzinae</taxon>
        <taxon>Oryza</taxon>
    </lineage>
</organism>
<reference evidence="2" key="1">
    <citation type="journal article" date="2009" name="Rice">
        <title>De Novo Next Generation Sequencing of Plant Genomes.</title>
        <authorList>
            <person name="Rounsley S."/>
            <person name="Marri P.R."/>
            <person name="Yu Y."/>
            <person name="He R."/>
            <person name="Sisneros N."/>
            <person name="Goicoechea J.L."/>
            <person name="Lee S.J."/>
            <person name="Angelova A."/>
            <person name="Kudrna D."/>
            <person name="Luo M."/>
            <person name="Affourtit J."/>
            <person name="Desany B."/>
            <person name="Knight J."/>
            <person name="Niazi F."/>
            <person name="Egholm M."/>
            <person name="Wing R.A."/>
        </authorList>
    </citation>
    <scope>NUCLEOTIDE SEQUENCE [LARGE SCALE GENOMIC DNA]</scope>
    <source>
        <strain evidence="2">cv. IRGC 105608</strain>
    </source>
</reference>
<dbReference type="SUPFAM" id="SSF54211">
    <property type="entry name" value="Ribosomal protein S5 domain 2-like"/>
    <property type="match status" value="1"/>
</dbReference>
<feature type="compositionally biased region" description="Low complexity" evidence="1">
    <location>
        <begin position="14"/>
        <end position="25"/>
    </location>
</feature>
<keyword evidence="3" id="KW-1185">Reference proteome</keyword>
<reference evidence="2" key="2">
    <citation type="submission" date="2015-03" db="UniProtKB">
        <authorList>
            <consortium name="EnsemblPlants"/>
        </authorList>
    </citation>
    <scope>IDENTIFICATION</scope>
</reference>
<sequence>MGGGRRRAARAARQDGAAGAGAVAGAEEHATVGRRPWPRLVPVERHPLDEVGVGEHERICHITNDGLCHGLGKINLVGEHATFHSLATVAAAINLYTSCYLHLLPLNDNEAGIAPLELDIKNPRLTFS</sequence>
<feature type="compositionally biased region" description="Basic residues" evidence="1">
    <location>
        <begin position="1"/>
        <end position="10"/>
    </location>
</feature>
<dbReference type="InterPro" id="IPR014721">
    <property type="entry name" value="Ribsml_uS5_D2-typ_fold_subgr"/>
</dbReference>
<evidence type="ECO:0000256" key="1">
    <source>
        <dbReference type="SAM" id="MobiDB-lite"/>
    </source>
</evidence>
<dbReference type="EnsemblPlants" id="OBART10G05950.1">
    <property type="protein sequence ID" value="OBART10G05950.1"/>
    <property type="gene ID" value="OBART10G05950"/>
</dbReference>
<dbReference type="InterPro" id="IPR020568">
    <property type="entry name" value="Ribosomal_Su5_D2-typ_SF"/>
</dbReference>
<dbReference type="STRING" id="65489.A0A0D3HCB5"/>
<feature type="region of interest" description="Disordered" evidence="1">
    <location>
        <begin position="1"/>
        <end position="30"/>
    </location>
</feature>
<name>A0A0D3HCB5_9ORYZ</name>
<dbReference type="AlphaFoldDB" id="A0A0D3HCB5"/>
<protein>
    <submittedName>
        <fullName evidence="2">Uncharacterized protein</fullName>
    </submittedName>
</protein>
<dbReference type="Gene3D" id="3.30.230.10">
    <property type="match status" value="1"/>
</dbReference>
<dbReference type="HOGENOM" id="CLU_1962935_0_0_1"/>
<dbReference type="Gramene" id="OBART10G05950.1">
    <property type="protein sequence ID" value="OBART10G05950.1"/>
    <property type="gene ID" value="OBART10G05950"/>
</dbReference>
<dbReference type="Proteomes" id="UP000026960">
    <property type="component" value="Chromosome 10"/>
</dbReference>
<proteinExistence type="predicted"/>
<evidence type="ECO:0000313" key="2">
    <source>
        <dbReference type="EnsemblPlants" id="OBART10G05950.1"/>
    </source>
</evidence>
<accession>A0A0D3HCB5</accession>
<dbReference type="PaxDb" id="65489-OBART10G05950.1"/>